<dbReference type="eggNOG" id="COG2067">
    <property type="taxonomic scope" value="Bacteria"/>
</dbReference>
<keyword evidence="10" id="KW-1185">Reference proteome</keyword>
<keyword evidence="4" id="KW-0812">Transmembrane</keyword>
<dbReference type="Pfam" id="PF03349">
    <property type="entry name" value="Toluene_X"/>
    <property type="match status" value="1"/>
</dbReference>
<reference evidence="10" key="1">
    <citation type="submission" date="2009-09" db="EMBL/GenBank/DDBJ databases">
        <title>The complete chromosome of Desulfohalobium retbaense DSM 5692.</title>
        <authorList>
            <consortium name="US DOE Joint Genome Institute (JGI-PGF)"/>
            <person name="Lucas S."/>
            <person name="Copeland A."/>
            <person name="Lapidus A."/>
            <person name="Glavina del Rio T."/>
            <person name="Dalin E."/>
            <person name="Tice H."/>
            <person name="Bruce D."/>
            <person name="Goodwin L."/>
            <person name="Pitluck S."/>
            <person name="Kyrpides N."/>
            <person name="Mavromatis K."/>
            <person name="Ivanova N."/>
            <person name="Mikhailova N."/>
            <person name="Munk A.C."/>
            <person name="Brettin T."/>
            <person name="Detter J.C."/>
            <person name="Han C."/>
            <person name="Tapia R."/>
            <person name="Larimer F."/>
            <person name="Land M."/>
            <person name="Hauser L."/>
            <person name="Markowitz V."/>
            <person name="Cheng J.-F."/>
            <person name="Hugenholtz P."/>
            <person name="Woyke T."/>
            <person name="Wu D."/>
            <person name="Spring S."/>
            <person name="Klenk H.-P."/>
            <person name="Eisen J.A."/>
        </authorList>
    </citation>
    <scope>NUCLEOTIDE SEQUENCE [LARGE SCALE GENOMIC DNA]</scope>
    <source>
        <strain evidence="10">DSM 5692</strain>
    </source>
</reference>
<comment type="subcellular location">
    <subcellularLocation>
        <location evidence="1">Cell outer membrane</location>
        <topology evidence="1">Multi-pass membrane protein</topology>
    </subcellularLocation>
</comment>
<feature type="signal peptide" evidence="8">
    <location>
        <begin position="1"/>
        <end position="21"/>
    </location>
</feature>
<dbReference type="GO" id="GO:0015483">
    <property type="term" value="F:long-chain fatty acid transporting porin activity"/>
    <property type="evidence" value="ECO:0007669"/>
    <property type="project" value="TreeGrafter"/>
</dbReference>
<dbReference type="HOGENOM" id="CLU_035981_0_1_7"/>
<keyword evidence="6" id="KW-0472">Membrane</keyword>
<organism evidence="9 10">
    <name type="scientific">Desulfohalobium retbaense (strain ATCC 49708 / DSM 5692 / JCM 16813 / HR100)</name>
    <dbReference type="NCBI Taxonomy" id="485915"/>
    <lineage>
        <taxon>Bacteria</taxon>
        <taxon>Pseudomonadati</taxon>
        <taxon>Thermodesulfobacteriota</taxon>
        <taxon>Desulfovibrionia</taxon>
        <taxon>Desulfovibrionales</taxon>
        <taxon>Desulfohalobiaceae</taxon>
        <taxon>Desulfohalobium</taxon>
    </lineage>
</organism>
<dbReference type="InterPro" id="IPR005017">
    <property type="entry name" value="OMPP1/FadL/TodX"/>
</dbReference>
<name>C8WZD1_DESRD</name>
<dbReference type="KEGG" id="drt:Dret_0104"/>
<dbReference type="Gene3D" id="2.40.160.60">
    <property type="entry name" value="Outer membrane protein transport protein (OMPP1/FadL/TodX)"/>
    <property type="match status" value="1"/>
</dbReference>
<evidence type="ECO:0000313" key="9">
    <source>
        <dbReference type="EMBL" id="ACV67406.1"/>
    </source>
</evidence>
<evidence type="ECO:0000313" key="10">
    <source>
        <dbReference type="Proteomes" id="UP000001052"/>
    </source>
</evidence>
<evidence type="ECO:0000256" key="2">
    <source>
        <dbReference type="ARBA" id="ARBA00008163"/>
    </source>
</evidence>
<dbReference type="AlphaFoldDB" id="C8WZD1"/>
<feature type="chain" id="PRO_5002993998" evidence="8">
    <location>
        <begin position="22"/>
        <end position="439"/>
    </location>
</feature>
<dbReference type="PANTHER" id="PTHR35093:SF8">
    <property type="entry name" value="OUTER MEMBRANE PROTEIN NMB0088-RELATED"/>
    <property type="match status" value="1"/>
</dbReference>
<comment type="similarity">
    <text evidence="2">Belongs to the OmpP1/FadL family.</text>
</comment>
<evidence type="ECO:0000256" key="8">
    <source>
        <dbReference type="SAM" id="SignalP"/>
    </source>
</evidence>
<accession>C8WZD1</accession>
<dbReference type="GO" id="GO:0009279">
    <property type="term" value="C:cell outer membrane"/>
    <property type="evidence" value="ECO:0007669"/>
    <property type="project" value="UniProtKB-SubCell"/>
</dbReference>
<dbReference type="Proteomes" id="UP000001052">
    <property type="component" value="Chromosome"/>
</dbReference>
<dbReference type="OrthoDB" id="9922at2"/>
<evidence type="ECO:0000256" key="3">
    <source>
        <dbReference type="ARBA" id="ARBA00022452"/>
    </source>
</evidence>
<keyword evidence="5 8" id="KW-0732">Signal</keyword>
<evidence type="ECO:0000256" key="1">
    <source>
        <dbReference type="ARBA" id="ARBA00004571"/>
    </source>
</evidence>
<gene>
    <name evidence="9" type="ordered locus">Dret_0104</name>
</gene>
<evidence type="ECO:0000256" key="6">
    <source>
        <dbReference type="ARBA" id="ARBA00023136"/>
    </source>
</evidence>
<evidence type="ECO:0000256" key="5">
    <source>
        <dbReference type="ARBA" id="ARBA00022729"/>
    </source>
</evidence>
<dbReference type="EMBL" id="CP001734">
    <property type="protein sequence ID" value="ACV67406.1"/>
    <property type="molecule type" value="Genomic_DNA"/>
</dbReference>
<evidence type="ECO:0000256" key="4">
    <source>
        <dbReference type="ARBA" id="ARBA00022692"/>
    </source>
</evidence>
<keyword evidence="7" id="KW-0998">Cell outer membrane</keyword>
<reference evidence="9 10" key="2">
    <citation type="journal article" date="2010" name="Stand. Genomic Sci.">
        <title>Complete genome sequence of Desulfohalobium retbaense type strain (HR(100)).</title>
        <authorList>
            <person name="Spring S."/>
            <person name="Nolan M."/>
            <person name="Lapidus A."/>
            <person name="Glavina Del Rio T."/>
            <person name="Copeland A."/>
            <person name="Tice H."/>
            <person name="Cheng J.F."/>
            <person name="Lucas S."/>
            <person name="Land M."/>
            <person name="Chen F."/>
            <person name="Bruce D."/>
            <person name="Goodwin L."/>
            <person name="Pitluck S."/>
            <person name="Ivanova N."/>
            <person name="Mavromatis K."/>
            <person name="Mikhailova N."/>
            <person name="Pati A."/>
            <person name="Chen A."/>
            <person name="Palaniappan K."/>
            <person name="Hauser L."/>
            <person name="Chang Y.J."/>
            <person name="Jeffries C.D."/>
            <person name="Munk C."/>
            <person name="Kiss H."/>
            <person name="Chain P."/>
            <person name="Han C."/>
            <person name="Brettin T."/>
            <person name="Detter J.C."/>
            <person name="Schuler E."/>
            <person name="Goker M."/>
            <person name="Rohde M."/>
            <person name="Bristow J."/>
            <person name="Eisen J.A."/>
            <person name="Markowitz V."/>
            <person name="Hugenholtz P."/>
            <person name="Kyrpides N.C."/>
            <person name="Klenk H.P."/>
        </authorList>
    </citation>
    <scope>NUCLEOTIDE SEQUENCE [LARGE SCALE GENOMIC DNA]</scope>
    <source>
        <strain evidence="9 10">DSM 5692</strain>
    </source>
</reference>
<sequence>MRKVVLFTFALLTLSFSTANGAGFATYEWSARGNALGGSVVGMADDPAAVASNPAGITQLEGGHGLFGLTAIYPQAEVTTKPQGGPEQTTSGEDNIWTLPHAYYTRQLSDRYWLGLGVFTRFALGTEYHDDWPGRYNTRYTGIKTVSFNPNLAMKLTDTVSLAVGVEVMHMDFQQRKVKDASALAGQKTDPETTTYDFSADLNGQSQGVGFNIGLHYKPLDWIQAGIIYRSPVDQKVEGEVNFDRSNLSKLTAINPAYGGSFQDMDAWGEITLPDSFQAGIAFNLTQKLTVEVGGAYTFWSKYDELTFNYEKPVISVKPSSDTSTTPKSWEDTWRFNIGAEYAVTPWCDLRAGYVYDQSPVQDEYADYLIPADDRQIFSFGTGFALNEQWTLDLSYNYIMIQDRTVDYDEVRVEDEGVYAAEFDNANAHMVGMSLGYEF</sequence>
<keyword evidence="3" id="KW-1134">Transmembrane beta strand</keyword>
<evidence type="ECO:0000256" key="7">
    <source>
        <dbReference type="ARBA" id="ARBA00023237"/>
    </source>
</evidence>
<dbReference type="RefSeq" id="WP_015750565.1">
    <property type="nucleotide sequence ID" value="NC_013223.1"/>
</dbReference>
<dbReference type="SUPFAM" id="SSF56935">
    <property type="entry name" value="Porins"/>
    <property type="match status" value="1"/>
</dbReference>
<proteinExistence type="inferred from homology"/>
<dbReference type="PANTHER" id="PTHR35093">
    <property type="entry name" value="OUTER MEMBRANE PROTEIN NMB0088-RELATED"/>
    <property type="match status" value="1"/>
</dbReference>
<protein>
    <submittedName>
        <fullName evidence="9">Membrane protein involved in aromatic hydrocarbon degradation</fullName>
    </submittedName>
</protein>